<keyword evidence="3" id="KW-1185">Reference proteome</keyword>
<reference evidence="2 3" key="1">
    <citation type="submission" date="2017-01" db="EMBL/GenBank/DDBJ databases">
        <title>The cable genome- insights into the physiology and evolution of filamentous bacteria capable of sulfide oxidation via long distance electron transfer.</title>
        <authorList>
            <person name="Schreiber L."/>
            <person name="Bjerg J.T."/>
            <person name="Boggild A."/>
            <person name="Van De Vossenberg J."/>
            <person name="Meysman F."/>
            <person name="Nielsen L.P."/>
            <person name="Schramm A."/>
            <person name="Kjeldsen K.U."/>
        </authorList>
    </citation>
    <scope>NUCLEOTIDE SEQUENCE [LARGE SCALE GENOMIC DNA]</scope>
    <source>
        <strain evidence="2">MCF</strain>
    </source>
</reference>
<sequence length="353" mass="38244">MLYILVLIHVKYVGSLFVTSSEILLNDKNCQIMLKKISPVALTACSAYDKQTLLPALDRVLKTLELSTSLSTSLRSSVVLLKPNLISAKAGPLACTEGTLILAMARWFIDQGARVGIGDSPAFGTALSVLKNLNLLDELARLGVQIRSFKQGVPTELAGGGQAVLARAALECDLLVNMPRVKAHVQARLTMSVKNYFGCLVGLRKAWWHMAHGGTKSHEKDGFFDRLIRIPAALPSSLNIIDGIVAMHKSGPINGTPYPLSVLAASTNAVAADRAFHAILRVDPQDSPLMAACQRAHMHGAALSQLSFPLATPEDLQVNDFQVPGTLNPVRFNPFRFLKSSARRVFMSNDRLL</sequence>
<evidence type="ECO:0000259" key="1">
    <source>
        <dbReference type="Pfam" id="PF04015"/>
    </source>
</evidence>
<dbReference type="AlphaFoldDB" id="A0A444ISV9"/>
<dbReference type="InterPro" id="IPR007160">
    <property type="entry name" value="DUF362"/>
</dbReference>
<name>A0A444ISV9_9BACT</name>
<evidence type="ECO:0000313" key="3">
    <source>
        <dbReference type="Proteomes" id="UP000287853"/>
    </source>
</evidence>
<feature type="domain" description="DUF362" evidence="1">
    <location>
        <begin position="79"/>
        <end position="276"/>
    </location>
</feature>
<accession>A0A444ISV9</accession>
<comment type="caution">
    <text evidence="2">The sequence shown here is derived from an EMBL/GenBank/DDBJ whole genome shotgun (WGS) entry which is preliminary data.</text>
</comment>
<dbReference type="EMBL" id="MTKO01000105">
    <property type="protein sequence ID" value="RWX43954.1"/>
    <property type="molecule type" value="Genomic_DNA"/>
</dbReference>
<protein>
    <recommendedName>
        <fullName evidence="1">DUF362 domain-containing protein</fullName>
    </recommendedName>
</protein>
<dbReference type="Proteomes" id="UP000287853">
    <property type="component" value="Unassembled WGS sequence"/>
</dbReference>
<evidence type="ECO:0000313" key="2">
    <source>
        <dbReference type="EMBL" id="RWX43954.1"/>
    </source>
</evidence>
<organism evidence="2 3">
    <name type="scientific">Candidatus Electrothrix aarhusensis</name>
    <dbReference type="NCBI Taxonomy" id="1859131"/>
    <lineage>
        <taxon>Bacteria</taxon>
        <taxon>Pseudomonadati</taxon>
        <taxon>Thermodesulfobacteriota</taxon>
        <taxon>Desulfobulbia</taxon>
        <taxon>Desulfobulbales</taxon>
        <taxon>Desulfobulbaceae</taxon>
        <taxon>Candidatus Electrothrix</taxon>
    </lineage>
</organism>
<proteinExistence type="predicted"/>
<dbReference type="Pfam" id="PF04015">
    <property type="entry name" value="DUF362"/>
    <property type="match status" value="1"/>
</dbReference>
<gene>
    <name evidence="2" type="ORF">H206_03132</name>
</gene>